<gene>
    <name evidence="2" type="ORF">S01H1_05220</name>
</gene>
<comment type="caution">
    <text evidence="2">The sequence shown here is derived from an EMBL/GenBank/DDBJ whole genome shotgun (WGS) entry which is preliminary data.</text>
</comment>
<feature type="non-terminal residue" evidence="2">
    <location>
        <position position="1"/>
    </location>
</feature>
<dbReference type="InterPro" id="IPR001584">
    <property type="entry name" value="Integrase_cat-core"/>
</dbReference>
<dbReference type="GO" id="GO:0015074">
    <property type="term" value="P:DNA integration"/>
    <property type="evidence" value="ECO:0007669"/>
    <property type="project" value="InterPro"/>
</dbReference>
<reference evidence="2" key="1">
    <citation type="journal article" date="2014" name="Front. Microbiol.">
        <title>High frequency of phylogenetically diverse reductive dehalogenase-homologous genes in deep subseafloor sedimentary metagenomes.</title>
        <authorList>
            <person name="Kawai M."/>
            <person name="Futagami T."/>
            <person name="Toyoda A."/>
            <person name="Takaki Y."/>
            <person name="Nishi S."/>
            <person name="Hori S."/>
            <person name="Arai W."/>
            <person name="Tsubouchi T."/>
            <person name="Morono Y."/>
            <person name="Uchiyama I."/>
            <person name="Ito T."/>
            <person name="Fujiyama A."/>
            <person name="Inagaki F."/>
            <person name="Takami H."/>
        </authorList>
    </citation>
    <scope>NUCLEOTIDE SEQUENCE</scope>
    <source>
        <strain evidence="2">Expedition CK06-06</strain>
    </source>
</reference>
<name>X0RSS0_9ZZZZ</name>
<protein>
    <recommendedName>
        <fullName evidence="1">Integrase catalytic domain-containing protein</fullName>
    </recommendedName>
</protein>
<evidence type="ECO:0000259" key="1">
    <source>
        <dbReference type="Pfam" id="PF13683"/>
    </source>
</evidence>
<dbReference type="Pfam" id="PF13683">
    <property type="entry name" value="rve_3"/>
    <property type="match status" value="1"/>
</dbReference>
<dbReference type="SUPFAM" id="SSF53098">
    <property type="entry name" value="Ribonuclease H-like"/>
    <property type="match status" value="1"/>
</dbReference>
<dbReference type="InterPro" id="IPR012337">
    <property type="entry name" value="RNaseH-like_sf"/>
</dbReference>
<evidence type="ECO:0000313" key="2">
    <source>
        <dbReference type="EMBL" id="GAF71818.1"/>
    </source>
</evidence>
<dbReference type="AlphaFoldDB" id="X0RSS0"/>
<organism evidence="2">
    <name type="scientific">marine sediment metagenome</name>
    <dbReference type="NCBI Taxonomy" id="412755"/>
    <lineage>
        <taxon>unclassified sequences</taxon>
        <taxon>metagenomes</taxon>
        <taxon>ecological metagenomes</taxon>
    </lineage>
</organism>
<dbReference type="EMBL" id="BARS01002721">
    <property type="protein sequence ID" value="GAF71818.1"/>
    <property type="molecule type" value="Genomic_DNA"/>
</dbReference>
<sequence>KIEAFWKIIKNELFYPNSFDSMEDIILNLGNYLFEYNHLRRHGGLNYETPFDKLQKVTELLS</sequence>
<feature type="domain" description="Integrase catalytic" evidence="1">
    <location>
        <begin position="1"/>
        <end position="50"/>
    </location>
</feature>
<accession>X0RSS0</accession>
<proteinExistence type="predicted"/>